<name>A0A2J6S6D4_HYAVF</name>
<evidence type="ECO:0000313" key="12">
    <source>
        <dbReference type="EMBL" id="PMD46329.1"/>
    </source>
</evidence>
<keyword evidence="13" id="KW-1185">Reference proteome</keyword>
<evidence type="ECO:0000256" key="2">
    <source>
        <dbReference type="ARBA" id="ARBA00022475"/>
    </source>
</evidence>
<protein>
    <recommendedName>
        <fullName evidence="11">Copper acquisition factor BIM1-like domain-containing protein</fullName>
    </recommendedName>
</protein>
<dbReference type="OrthoDB" id="2146436at2759"/>
<gene>
    <name evidence="12" type="ORF">L207DRAFT_418287</name>
</gene>
<evidence type="ECO:0000256" key="7">
    <source>
        <dbReference type="ARBA" id="ARBA00023288"/>
    </source>
</evidence>
<dbReference type="CDD" id="cd21176">
    <property type="entry name" value="LPMO_auxiliary-like"/>
    <property type="match status" value="1"/>
</dbReference>
<keyword evidence="9" id="KW-1133">Transmembrane helix</keyword>
<keyword evidence="2" id="KW-1003">Cell membrane</keyword>
<dbReference type="GO" id="GO:0098552">
    <property type="term" value="C:side of membrane"/>
    <property type="evidence" value="ECO:0007669"/>
    <property type="project" value="UniProtKB-KW"/>
</dbReference>
<evidence type="ECO:0000256" key="4">
    <source>
        <dbReference type="ARBA" id="ARBA00022729"/>
    </source>
</evidence>
<sequence length="230" mass="23523">MVKSLTLVGCLFATLISHSAGHFLMLYPPSIGFDDALEATPPCGSFTVDFSKDNVTDFHVGGDVLAMQSFHPQVTWLFRATLDLTVSGNWTDLLPAVQQTGLNSFCEPSVAIPASWAGSKGVIGLAADSPDGILYQCLAVNFVTGVGGPQSVCKNETGTTATFVADPVLSSLPASAAATSSTGTSTGTATSTATSTSKPSSANTAYGYSGFGMLAWVTVVGSATFLACLL</sequence>
<dbReference type="GO" id="GO:0005886">
    <property type="term" value="C:plasma membrane"/>
    <property type="evidence" value="ECO:0007669"/>
    <property type="project" value="UniProtKB-SubCell"/>
</dbReference>
<keyword evidence="7" id="KW-0449">Lipoprotein</keyword>
<dbReference type="PANTHER" id="PTHR34992">
    <property type="entry name" value="HYPHAL ANASTAMOSIS-7 PROTEIN"/>
    <property type="match status" value="1"/>
</dbReference>
<comment type="subcellular location">
    <subcellularLocation>
        <location evidence="1">Cell membrane</location>
        <topology evidence="1">Lipid-anchor</topology>
        <topology evidence="1">GPI-anchor</topology>
    </subcellularLocation>
</comment>
<evidence type="ECO:0000256" key="3">
    <source>
        <dbReference type="ARBA" id="ARBA00022622"/>
    </source>
</evidence>
<keyword evidence="4 10" id="KW-0732">Signal</keyword>
<proteinExistence type="predicted"/>
<evidence type="ECO:0000256" key="6">
    <source>
        <dbReference type="ARBA" id="ARBA00023180"/>
    </source>
</evidence>
<evidence type="ECO:0000256" key="5">
    <source>
        <dbReference type="ARBA" id="ARBA00023136"/>
    </source>
</evidence>
<accession>A0A2J6S6D4</accession>
<dbReference type="InterPro" id="IPR046936">
    <property type="entry name" value="BIM1-like"/>
</dbReference>
<evidence type="ECO:0000256" key="10">
    <source>
        <dbReference type="SAM" id="SignalP"/>
    </source>
</evidence>
<keyword evidence="9" id="KW-0812">Transmembrane</keyword>
<feature type="region of interest" description="Disordered" evidence="8">
    <location>
        <begin position="177"/>
        <end position="201"/>
    </location>
</feature>
<evidence type="ECO:0000259" key="11">
    <source>
        <dbReference type="Pfam" id="PF20238"/>
    </source>
</evidence>
<evidence type="ECO:0000256" key="9">
    <source>
        <dbReference type="SAM" id="Phobius"/>
    </source>
</evidence>
<evidence type="ECO:0000313" key="13">
    <source>
        <dbReference type="Proteomes" id="UP000235786"/>
    </source>
</evidence>
<dbReference type="EMBL" id="KZ613939">
    <property type="protein sequence ID" value="PMD46329.1"/>
    <property type="molecule type" value="Genomic_DNA"/>
</dbReference>
<keyword evidence="5 9" id="KW-0472">Membrane</keyword>
<feature type="chain" id="PRO_5014370062" description="Copper acquisition factor BIM1-like domain-containing protein" evidence="10">
    <location>
        <begin position="22"/>
        <end position="230"/>
    </location>
</feature>
<dbReference type="Pfam" id="PF20238">
    <property type="entry name" value="BIM1-like_dom"/>
    <property type="match status" value="1"/>
</dbReference>
<feature type="signal peptide" evidence="10">
    <location>
        <begin position="1"/>
        <end position="21"/>
    </location>
</feature>
<reference evidence="12 13" key="1">
    <citation type="submission" date="2016-04" db="EMBL/GenBank/DDBJ databases">
        <title>A degradative enzymes factory behind the ericoid mycorrhizal symbiosis.</title>
        <authorList>
            <consortium name="DOE Joint Genome Institute"/>
            <person name="Martino E."/>
            <person name="Morin E."/>
            <person name="Grelet G."/>
            <person name="Kuo A."/>
            <person name="Kohler A."/>
            <person name="Daghino S."/>
            <person name="Barry K."/>
            <person name="Choi C."/>
            <person name="Cichocki N."/>
            <person name="Clum A."/>
            <person name="Copeland A."/>
            <person name="Hainaut M."/>
            <person name="Haridas S."/>
            <person name="Labutti K."/>
            <person name="Lindquist E."/>
            <person name="Lipzen A."/>
            <person name="Khouja H.-R."/>
            <person name="Murat C."/>
            <person name="Ohm R."/>
            <person name="Olson A."/>
            <person name="Spatafora J."/>
            <person name="Veneault-Fourrey C."/>
            <person name="Henrissat B."/>
            <person name="Grigoriev I."/>
            <person name="Martin F."/>
            <person name="Perotto S."/>
        </authorList>
    </citation>
    <scope>NUCLEOTIDE SEQUENCE [LARGE SCALE GENOMIC DNA]</scope>
    <source>
        <strain evidence="12 13">F</strain>
    </source>
</reference>
<feature type="transmembrane region" description="Helical" evidence="9">
    <location>
        <begin position="205"/>
        <end position="229"/>
    </location>
</feature>
<feature type="domain" description="Copper acquisition factor BIM1-like" evidence="11">
    <location>
        <begin position="21"/>
        <end position="158"/>
    </location>
</feature>
<evidence type="ECO:0000256" key="1">
    <source>
        <dbReference type="ARBA" id="ARBA00004609"/>
    </source>
</evidence>
<dbReference type="AlphaFoldDB" id="A0A2J6S6D4"/>
<dbReference type="Proteomes" id="UP000235786">
    <property type="component" value="Unassembled WGS sequence"/>
</dbReference>
<organism evidence="12 13">
    <name type="scientific">Hyaloscypha variabilis (strain UAMH 11265 / GT02V1 / F)</name>
    <name type="common">Meliniomyces variabilis</name>
    <dbReference type="NCBI Taxonomy" id="1149755"/>
    <lineage>
        <taxon>Eukaryota</taxon>
        <taxon>Fungi</taxon>
        <taxon>Dikarya</taxon>
        <taxon>Ascomycota</taxon>
        <taxon>Pezizomycotina</taxon>
        <taxon>Leotiomycetes</taxon>
        <taxon>Helotiales</taxon>
        <taxon>Hyaloscyphaceae</taxon>
        <taxon>Hyaloscypha</taxon>
        <taxon>Hyaloscypha variabilis</taxon>
    </lineage>
</organism>
<keyword evidence="6" id="KW-0325">Glycoprotein</keyword>
<keyword evidence="3" id="KW-0336">GPI-anchor</keyword>
<evidence type="ECO:0000256" key="8">
    <source>
        <dbReference type="SAM" id="MobiDB-lite"/>
    </source>
</evidence>
<dbReference type="InterPro" id="IPR046530">
    <property type="entry name" value="BIM1-like_dom"/>
</dbReference>
<dbReference type="PANTHER" id="PTHR34992:SF1">
    <property type="entry name" value="COPPER ACQUISITION FACTOR BIM1-LIKE DOMAIN-CONTAINING PROTEIN"/>
    <property type="match status" value="1"/>
</dbReference>